<keyword evidence="11" id="KW-1185">Reference proteome</keyword>
<dbReference type="EMBL" id="JBGBPQ010000028">
    <property type="protein sequence ID" value="KAL1496650.1"/>
    <property type="molecule type" value="Genomic_DNA"/>
</dbReference>
<dbReference type="InterPro" id="IPR056508">
    <property type="entry name" value="HPAT-like"/>
</dbReference>
<feature type="domain" description="Hydroxyproline O-arabinosyltransferase-like" evidence="9">
    <location>
        <begin position="87"/>
        <end position="397"/>
    </location>
</feature>
<accession>A0AB34IEL6</accession>
<reference evidence="10 11" key="1">
    <citation type="journal article" date="2024" name="Science">
        <title>Giant polyketide synthase enzymes in the biosynthesis of giant marine polyether toxins.</title>
        <authorList>
            <person name="Fallon T.R."/>
            <person name="Shende V.V."/>
            <person name="Wierzbicki I.H."/>
            <person name="Pendleton A.L."/>
            <person name="Watervoot N.F."/>
            <person name="Auber R.P."/>
            <person name="Gonzalez D.J."/>
            <person name="Wisecaver J.H."/>
            <person name="Moore B.S."/>
        </authorList>
    </citation>
    <scope>NUCLEOTIDE SEQUENCE [LARGE SCALE GENOMIC DNA]</scope>
    <source>
        <strain evidence="10 11">12B1</strain>
    </source>
</reference>
<keyword evidence="3" id="KW-0808">Transferase</keyword>
<evidence type="ECO:0000256" key="8">
    <source>
        <dbReference type="SAM" id="Phobius"/>
    </source>
</evidence>
<evidence type="ECO:0000256" key="4">
    <source>
        <dbReference type="ARBA" id="ARBA00022692"/>
    </source>
</evidence>
<evidence type="ECO:0000256" key="7">
    <source>
        <dbReference type="SAM" id="MobiDB-lite"/>
    </source>
</evidence>
<dbReference type="GO" id="GO:0016757">
    <property type="term" value="F:glycosyltransferase activity"/>
    <property type="evidence" value="ECO:0007669"/>
    <property type="project" value="UniProtKB-KW"/>
</dbReference>
<evidence type="ECO:0000313" key="10">
    <source>
        <dbReference type="EMBL" id="KAL1496650.1"/>
    </source>
</evidence>
<dbReference type="PANTHER" id="PTHR31485:SF4">
    <property type="entry name" value="HYDROXYPROLINE O-ARABINOSYLTRANSFERASE RDN1"/>
    <property type="match status" value="1"/>
</dbReference>
<name>A0AB34IEL6_PRYPA</name>
<evidence type="ECO:0000256" key="5">
    <source>
        <dbReference type="ARBA" id="ARBA00022989"/>
    </source>
</evidence>
<evidence type="ECO:0000256" key="2">
    <source>
        <dbReference type="ARBA" id="ARBA00022676"/>
    </source>
</evidence>
<keyword evidence="4 8" id="KW-0812">Transmembrane</keyword>
<organism evidence="10 11">
    <name type="scientific">Prymnesium parvum</name>
    <name type="common">Toxic golden alga</name>
    <dbReference type="NCBI Taxonomy" id="97485"/>
    <lineage>
        <taxon>Eukaryota</taxon>
        <taxon>Haptista</taxon>
        <taxon>Haptophyta</taxon>
        <taxon>Prymnesiophyceae</taxon>
        <taxon>Prymnesiales</taxon>
        <taxon>Prymnesiaceae</taxon>
        <taxon>Prymnesium</taxon>
    </lineage>
</organism>
<feature type="transmembrane region" description="Helical" evidence="8">
    <location>
        <begin position="7"/>
        <end position="27"/>
    </location>
</feature>
<evidence type="ECO:0000256" key="3">
    <source>
        <dbReference type="ARBA" id="ARBA00022679"/>
    </source>
</evidence>
<dbReference type="AlphaFoldDB" id="A0AB34IEL6"/>
<comment type="subcellular location">
    <subcellularLocation>
        <location evidence="1">Membrane</location>
        <topology evidence="1">Single-pass membrane protein</topology>
    </subcellularLocation>
</comment>
<keyword evidence="2" id="KW-0328">Glycosyltransferase</keyword>
<dbReference type="GO" id="GO:0016020">
    <property type="term" value="C:membrane"/>
    <property type="evidence" value="ECO:0007669"/>
    <property type="project" value="UniProtKB-SubCell"/>
</dbReference>
<protein>
    <recommendedName>
        <fullName evidence="9">Hydroxyproline O-arabinosyltransferase-like domain-containing protein</fullName>
    </recommendedName>
</protein>
<dbReference type="InterPro" id="IPR044845">
    <property type="entry name" value="HPAT/SRGT1-like"/>
</dbReference>
<dbReference type="Proteomes" id="UP001515480">
    <property type="component" value="Unassembled WGS sequence"/>
</dbReference>
<keyword evidence="6 8" id="KW-0472">Membrane</keyword>
<evidence type="ECO:0000256" key="1">
    <source>
        <dbReference type="ARBA" id="ARBA00004167"/>
    </source>
</evidence>
<proteinExistence type="predicted"/>
<evidence type="ECO:0000313" key="11">
    <source>
        <dbReference type="Proteomes" id="UP001515480"/>
    </source>
</evidence>
<keyword evidence="5 8" id="KW-1133">Transmembrane helix</keyword>
<dbReference type="PANTHER" id="PTHR31485">
    <property type="entry name" value="PEPTIDYL SERINE ALPHA-GALACTOSYLTRANSFERASE"/>
    <property type="match status" value="1"/>
</dbReference>
<evidence type="ECO:0000259" key="9">
    <source>
        <dbReference type="Pfam" id="PF23452"/>
    </source>
</evidence>
<feature type="region of interest" description="Disordered" evidence="7">
    <location>
        <begin position="41"/>
        <end position="79"/>
    </location>
</feature>
<dbReference type="Pfam" id="PF23452">
    <property type="entry name" value="HPAT"/>
    <property type="match status" value="1"/>
</dbReference>
<feature type="compositionally biased region" description="Low complexity" evidence="7">
    <location>
        <begin position="41"/>
        <end position="64"/>
    </location>
</feature>
<gene>
    <name evidence="10" type="ORF">AB1Y20_014251</name>
</gene>
<comment type="caution">
    <text evidence="10">The sequence shown here is derived from an EMBL/GenBank/DDBJ whole genome shotgun (WGS) entry which is preliminary data.</text>
</comment>
<sequence>MWAVVRRVLYLLTLYVWWQICGAYFGLDPVPASRSKASPAAALEATTSRPAATAAATPSAAHSPEGGATRAPVKGAPGGGCPNRRPFHTLLTGQGTVYNQWQARIMYFHWKKQAAAGGECTDMTGFTRLCASKDGLPDGVEKYIPSVFVPQLTTEVLAKYGHFGVLNRPHSVVEFFKRPELRKRITEEFVYVAETDHVLTQPMPNLATSTEAAAHSFGYMHASSHHQKVVDLCWTGGSWRELQPVGPSPLVIRLTDLEKVAQRWLEYSYILRGDPFPKTIIQDWVLEMWAYAIAAASLGIRHKIVPGFQIEPNSYARTTPEFYTQSYIFHYTYGIEYRLDGRPQGFNTIGEWSMDKRHYGGAYPPAQLDPPPEAANPSTKWLWRAWMEAMAKEPDWPDTNAMGTIGWRREAITSSEIQNCELCKAVLGTEWTWAGIKKLVFQDAGVLKTPWGEGKWGLAKRPKGMPECVASGSQCLFVDFSSASHHVSFQLPNRFKSLRVGDGEVVVGKRIQDNIET</sequence>
<evidence type="ECO:0000256" key="6">
    <source>
        <dbReference type="ARBA" id="ARBA00023136"/>
    </source>
</evidence>